<keyword evidence="8 9" id="KW-0349">Heme</keyword>
<comment type="cofactor">
    <cofactor evidence="8">
        <name>heme</name>
        <dbReference type="ChEBI" id="CHEBI:30413"/>
    </cofactor>
</comment>
<dbReference type="PANTHER" id="PTHR47950:SF44">
    <property type="entry name" value="CYTOCHROME P450, FAMILY 76, SUBFAMILY C, POLYPEPTIDE 5-RELATED"/>
    <property type="match status" value="1"/>
</dbReference>
<evidence type="ECO:0000256" key="2">
    <source>
        <dbReference type="ARBA" id="ARBA00022692"/>
    </source>
</evidence>
<dbReference type="STRING" id="77586.A0A0D9VHC5"/>
<dbReference type="Gramene" id="LPERR02G17240.1">
    <property type="protein sequence ID" value="LPERR02G17240.1"/>
    <property type="gene ID" value="LPERR02G17240"/>
</dbReference>
<reference evidence="12" key="2">
    <citation type="submission" date="2013-12" db="EMBL/GenBank/DDBJ databases">
        <authorList>
            <person name="Yu Y."/>
            <person name="Lee S."/>
            <person name="de Baynast K."/>
            <person name="Wissotski M."/>
            <person name="Liu L."/>
            <person name="Talag J."/>
            <person name="Goicoechea J."/>
            <person name="Angelova A."/>
            <person name="Jetty R."/>
            <person name="Kudrna D."/>
            <person name="Golser W."/>
            <person name="Rivera L."/>
            <person name="Zhang J."/>
            <person name="Wing R."/>
        </authorList>
    </citation>
    <scope>NUCLEOTIDE SEQUENCE</scope>
</reference>
<dbReference type="CDD" id="cd11073">
    <property type="entry name" value="CYP76-like"/>
    <property type="match status" value="1"/>
</dbReference>
<keyword evidence="12" id="KW-1185">Reference proteome</keyword>
<proteinExistence type="inferred from homology"/>
<evidence type="ECO:0000256" key="4">
    <source>
        <dbReference type="ARBA" id="ARBA00022821"/>
    </source>
</evidence>
<accession>A0A0D9VHC5</accession>
<name>A0A0D9VHC5_9ORYZ</name>
<dbReference type="AlphaFoldDB" id="A0A0D9VHC5"/>
<dbReference type="GO" id="GO:0051502">
    <property type="term" value="P:diterpene phytoalexin biosynthetic process"/>
    <property type="evidence" value="ECO:0007669"/>
    <property type="project" value="EnsemblPlants"/>
</dbReference>
<keyword evidence="10" id="KW-0472">Membrane</keyword>
<feature type="binding site" description="axial binding residue" evidence="8">
    <location>
        <position position="445"/>
    </location>
    <ligand>
        <name>heme</name>
        <dbReference type="ChEBI" id="CHEBI:30413"/>
    </ligand>
    <ligandPart>
        <name>Fe</name>
        <dbReference type="ChEBI" id="CHEBI:18248"/>
    </ligandPart>
</feature>
<organism evidence="11 12">
    <name type="scientific">Leersia perrieri</name>
    <dbReference type="NCBI Taxonomy" id="77586"/>
    <lineage>
        <taxon>Eukaryota</taxon>
        <taxon>Viridiplantae</taxon>
        <taxon>Streptophyta</taxon>
        <taxon>Embryophyta</taxon>
        <taxon>Tracheophyta</taxon>
        <taxon>Spermatophyta</taxon>
        <taxon>Magnoliopsida</taxon>
        <taxon>Liliopsida</taxon>
        <taxon>Poales</taxon>
        <taxon>Poaceae</taxon>
        <taxon>BOP clade</taxon>
        <taxon>Oryzoideae</taxon>
        <taxon>Oryzeae</taxon>
        <taxon>Oryzinae</taxon>
        <taxon>Leersia</taxon>
    </lineage>
</organism>
<dbReference type="HOGENOM" id="CLU_001570_4_2_1"/>
<evidence type="ECO:0000313" key="12">
    <source>
        <dbReference type="Proteomes" id="UP000032180"/>
    </source>
</evidence>
<comment type="similarity">
    <text evidence="1 9">Belongs to the cytochrome P450 family.</text>
</comment>
<dbReference type="GO" id="GO:0005506">
    <property type="term" value="F:iron ion binding"/>
    <property type="evidence" value="ECO:0007669"/>
    <property type="project" value="InterPro"/>
</dbReference>
<dbReference type="PANTHER" id="PTHR47950">
    <property type="entry name" value="CYTOCHROME P450, FAMILY 76, SUBFAMILY C, POLYPEPTIDE 5-RELATED"/>
    <property type="match status" value="1"/>
</dbReference>
<dbReference type="PRINTS" id="PR00463">
    <property type="entry name" value="EP450I"/>
</dbReference>
<keyword evidence="2 10" id="KW-0812">Transmembrane</keyword>
<dbReference type="Gene3D" id="1.10.630.10">
    <property type="entry name" value="Cytochrome P450"/>
    <property type="match status" value="1"/>
</dbReference>
<dbReference type="SUPFAM" id="SSF48264">
    <property type="entry name" value="Cytochrome P450"/>
    <property type="match status" value="1"/>
</dbReference>
<keyword evidence="6 9" id="KW-0560">Oxidoreductase</keyword>
<feature type="transmembrane region" description="Helical" evidence="10">
    <location>
        <begin position="6"/>
        <end position="25"/>
    </location>
</feature>
<dbReference type="Proteomes" id="UP000032180">
    <property type="component" value="Chromosome 2"/>
</dbReference>
<evidence type="ECO:0000313" key="11">
    <source>
        <dbReference type="EnsemblPlants" id="LPERR02G17240.1"/>
    </source>
</evidence>
<dbReference type="InterPro" id="IPR001128">
    <property type="entry name" value="Cyt_P450"/>
</dbReference>
<dbReference type="InterPro" id="IPR036396">
    <property type="entry name" value="Cyt_P450_sf"/>
</dbReference>
<dbReference type="GO" id="GO:0102597">
    <property type="term" value="F:3alpha-hydroxy-ent-sandaracopimardiene 9-beta-monooxygenase activity"/>
    <property type="evidence" value="ECO:0007669"/>
    <property type="project" value="EnsemblPlants"/>
</dbReference>
<evidence type="ECO:0000256" key="7">
    <source>
        <dbReference type="ARBA" id="ARBA00023004"/>
    </source>
</evidence>
<dbReference type="PRINTS" id="PR00385">
    <property type="entry name" value="P450"/>
</dbReference>
<evidence type="ECO:0000256" key="1">
    <source>
        <dbReference type="ARBA" id="ARBA00010617"/>
    </source>
</evidence>
<dbReference type="Pfam" id="PF00067">
    <property type="entry name" value="p450"/>
    <property type="match status" value="1"/>
</dbReference>
<evidence type="ECO:0000256" key="5">
    <source>
        <dbReference type="ARBA" id="ARBA00022989"/>
    </source>
</evidence>
<evidence type="ECO:0008006" key="13">
    <source>
        <dbReference type="Google" id="ProtNLM"/>
    </source>
</evidence>
<reference evidence="11 12" key="1">
    <citation type="submission" date="2012-08" db="EMBL/GenBank/DDBJ databases">
        <title>Oryza genome evolution.</title>
        <authorList>
            <person name="Wing R.A."/>
        </authorList>
    </citation>
    <scope>NUCLEOTIDE SEQUENCE</scope>
</reference>
<keyword evidence="7 8" id="KW-0408">Iron</keyword>
<dbReference type="InterPro" id="IPR002401">
    <property type="entry name" value="Cyt_P450_E_grp-I"/>
</dbReference>
<dbReference type="PROSITE" id="PS00086">
    <property type="entry name" value="CYTOCHROME_P450"/>
    <property type="match status" value="1"/>
</dbReference>
<dbReference type="eggNOG" id="KOG0156">
    <property type="taxonomic scope" value="Eukaryota"/>
</dbReference>
<evidence type="ECO:0000256" key="9">
    <source>
        <dbReference type="RuleBase" id="RU000461"/>
    </source>
</evidence>
<reference evidence="11" key="3">
    <citation type="submission" date="2015-04" db="UniProtKB">
        <authorList>
            <consortium name="EnsemblPlants"/>
        </authorList>
    </citation>
    <scope>IDENTIFICATION</scope>
</reference>
<dbReference type="FunFam" id="1.10.630.10:FF:000007">
    <property type="entry name" value="Cytochrome P450 76C4"/>
    <property type="match status" value="1"/>
</dbReference>
<sequence>MEKSELSSLWMLAAAALAAVLLYLSTLRRRYVGGKPLPPGPMPLPLIGNLHCLGGTFHHTLAKLARAHGPVMTLRLGLPTAVIISSRDAAAEAYTKYDQRLAARPVPDAFRANHFSDRSMTFTPSSDPQWKSQRSIFATNIFSPRGLAELRAIRERKVRELVGYIRARAGEEMHVREVVHNGVLNLMSSSFFSVDMADVGSASAHGLRQLIEDIVAKVSSPNVSDFVPILGRLDLQGLRRKTGKLLDNAFGILDDIIEHRLDESRDNPAGKHGDFLDALLKLLSDGKIPRFYVTHMLFDVFVAGADTMTTTIEWAMAELIHNPRVMAKVQAEMKDVLGSKETIDEADVARLTYLHCVFKEAMRLHPVGCILVPHLAVQDGVEIGGYAIPKGTTVIFNAWAIMRDPTAWEEPDKFVPERFLQKSSPLDLRGKEAEFIPFGSGRRLCPGLSLADRVVPLILASLLHAFEWRLPDGMSAEKMDMTERFTTINVLATSLKAVPVVKH</sequence>
<evidence type="ECO:0000256" key="6">
    <source>
        <dbReference type="ARBA" id="ARBA00023002"/>
    </source>
</evidence>
<dbReference type="GO" id="GO:0020037">
    <property type="term" value="F:heme binding"/>
    <property type="evidence" value="ECO:0007669"/>
    <property type="project" value="InterPro"/>
</dbReference>
<evidence type="ECO:0000256" key="8">
    <source>
        <dbReference type="PIRSR" id="PIRSR602401-1"/>
    </source>
</evidence>
<dbReference type="EnsemblPlants" id="LPERR02G17240.1">
    <property type="protein sequence ID" value="LPERR02G17240.1"/>
    <property type="gene ID" value="LPERR02G17240"/>
</dbReference>
<evidence type="ECO:0000256" key="3">
    <source>
        <dbReference type="ARBA" id="ARBA00022723"/>
    </source>
</evidence>
<keyword evidence="3 8" id="KW-0479">Metal-binding</keyword>
<dbReference type="GO" id="GO:0006952">
    <property type="term" value="P:defense response"/>
    <property type="evidence" value="ECO:0007669"/>
    <property type="project" value="UniProtKB-KW"/>
</dbReference>
<dbReference type="InterPro" id="IPR017972">
    <property type="entry name" value="Cyt_P450_CS"/>
</dbReference>
<keyword evidence="5 10" id="KW-1133">Transmembrane helix</keyword>
<keyword evidence="9" id="KW-0503">Monooxygenase</keyword>
<keyword evidence="4" id="KW-0611">Plant defense</keyword>
<protein>
    <recommendedName>
        <fullName evidence="13">Cytochrome P450</fullName>
    </recommendedName>
</protein>
<evidence type="ECO:0000256" key="10">
    <source>
        <dbReference type="SAM" id="Phobius"/>
    </source>
</evidence>